<dbReference type="SMART" id="SM00047">
    <property type="entry name" value="LYZ2"/>
    <property type="match status" value="1"/>
</dbReference>
<protein>
    <submittedName>
        <fullName evidence="5">N-acetylmuramoyl-L-alanine amidase</fullName>
    </submittedName>
</protein>
<sequence length="213" mass="24124">MAKRKKSRLKKFKLGKQPARSRRQKILLGALFVFALGLLIWPSIRLESHEEDQTTEEFLDEIGHYAAANAKESGVLPSLVVAQAAIESDFGRSQLARDYNNLFGRKAYGSERAVHLPTQEYTAAGYETVEAPFKVYPSWKAAVTDHGRLMQEGTDWNPDLYLPVRQAEDYKTAAYALQEAGYATDPHYAEKLIEIIESYGLTKYDKLDKNTIF</sequence>
<feature type="domain" description="Mannosyl-glycoprotein endo-beta-N-acetylglucosamidase-like" evidence="3">
    <location>
        <begin position="48"/>
        <end position="205"/>
    </location>
</feature>
<dbReference type="InterPro" id="IPR002901">
    <property type="entry name" value="MGlyc_endo_b_GlcNAc-like_dom"/>
</dbReference>
<dbReference type="InterPro" id="IPR051056">
    <property type="entry name" value="Glycosyl_Hydrolase_73"/>
</dbReference>
<reference evidence="4 6" key="1">
    <citation type="journal article" date="2016" name="Genome Announc.">
        <title>Complete Genome Sequences of Aerococcus christensenii CCUG 28831T, Aerococcus sanguinicola CCUG 43001T, Aerococcus urinae CCUG 36881T, Aerococcus urinaeequi CCUG 28094T, Aerococcus urinaehominis CCUG 42038 BT, and Aerococcus viridans CCUG 4311T.</title>
        <authorList>
            <person name="Carkaci D."/>
            <person name="Dargis R."/>
            <person name="Nielsen X.C."/>
            <person name="Skovgaard O."/>
            <person name="Fuursted K."/>
            <person name="Christensen J.J."/>
        </authorList>
    </citation>
    <scope>NUCLEOTIDE SEQUENCE [LARGE SCALE GENOMIC DNA]</scope>
    <source>
        <strain evidence="4 6">CCUG43001</strain>
    </source>
</reference>
<dbReference type="Pfam" id="PF01832">
    <property type="entry name" value="Glucosaminidase"/>
    <property type="match status" value="1"/>
</dbReference>
<dbReference type="Gene3D" id="1.10.530.10">
    <property type="match status" value="1"/>
</dbReference>
<organism evidence="4 6">
    <name type="scientific">Aerococcus sanguinicola</name>
    <dbReference type="NCBI Taxonomy" id="119206"/>
    <lineage>
        <taxon>Bacteria</taxon>
        <taxon>Bacillati</taxon>
        <taxon>Bacillota</taxon>
        <taxon>Bacilli</taxon>
        <taxon>Lactobacillales</taxon>
        <taxon>Aerococcaceae</taxon>
        <taxon>Aerococcus</taxon>
    </lineage>
</organism>
<accession>A0A0X8FBJ3</accession>
<evidence type="ECO:0000256" key="2">
    <source>
        <dbReference type="ARBA" id="ARBA00022801"/>
    </source>
</evidence>
<keyword evidence="6" id="KW-1185">Reference proteome</keyword>
<dbReference type="EMBL" id="PKGY01000002">
    <property type="protein sequence ID" value="PKZ22504.1"/>
    <property type="molecule type" value="Genomic_DNA"/>
</dbReference>
<comment type="similarity">
    <text evidence="1">Belongs to the glycosyl hydrolase 73 family.</text>
</comment>
<evidence type="ECO:0000256" key="1">
    <source>
        <dbReference type="ARBA" id="ARBA00010266"/>
    </source>
</evidence>
<dbReference type="PRINTS" id="PR01002">
    <property type="entry name" value="FLGFLGJ"/>
</dbReference>
<dbReference type="RefSeq" id="WP_067974752.1">
    <property type="nucleotide sequence ID" value="NZ_CAJHKM010000001.1"/>
</dbReference>
<dbReference type="Proteomes" id="UP000234239">
    <property type="component" value="Unassembled WGS sequence"/>
</dbReference>
<evidence type="ECO:0000313" key="5">
    <source>
        <dbReference type="EMBL" id="PKZ22504.1"/>
    </source>
</evidence>
<dbReference type="OrthoDB" id="977752at2"/>
<evidence type="ECO:0000313" key="7">
    <source>
        <dbReference type="Proteomes" id="UP000234239"/>
    </source>
</evidence>
<dbReference type="KEGG" id="asan:AWM72_05910"/>
<reference evidence="6" key="2">
    <citation type="submission" date="2016-01" db="EMBL/GenBank/DDBJ databases">
        <title>Six Aerococcus type strain genome sequencing and assembly using PacBio and Illumina Hiseq.</title>
        <authorList>
            <person name="Carkaci D."/>
            <person name="Dargis R."/>
            <person name="Nielsen X.C."/>
            <person name="Skovgaard O."/>
            <person name="Fuursted K."/>
            <person name="Christensen J.J."/>
        </authorList>
    </citation>
    <scope>NUCLEOTIDE SEQUENCE [LARGE SCALE GENOMIC DNA]</scope>
    <source>
        <strain evidence="6">CCUG43001</strain>
    </source>
</reference>
<dbReference type="PANTHER" id="PTHR33308">
    <property type="entry name" value="PEPTIDOGLYCAN HYDROLASE FLGJ"/>
    <property type="match status" value="1"/>
</dbReference>
<dbReference type="EMBL" id="CP014160">
    <property type="protein sequence ID" value="AMB94325.1"/>
    <property type="molecule type" value="Genomic_DNA"/>
</dbReference>
<reference evidence="5 7" key="3">
    <citation type="submission" date="2017-12" db="EMBL/GenBank/DDBJ databases">
        <title>Phylogenetic diversity of female urinary microbiome.</title>
        <authorList>
            <person name="Thomas-White K."/>
            <person name="Wolfe A.J."/>
        </authorList>
    </citation>
    <scope>NUCLEOTIDE SEQUENCE [LARGE SCALE GENOMIC DNA]</scope>
    <source>
        <strain evidence="5 7">UMB0139</strain>
    </source>
</reference>
<evidence type="ECO:0000259" key="3">
    <source>
        <dbReference type="SMART" id="SM00047"/>
    </source>
</evidence>
<proteinExistence type="inferred from homology"/>
<gene>
    <name evidence="4" type="ORF">AWM72_05910</name>
    <name evidence="5" type="ORF">CYJ28_05145</name>
</gene>
<evidence type="ECO:0000313" key="4">
    <source>
        <dbReference type="EMBL" id="AMB94325.1"/>
    </source>
</evidence>
<dbReference type="Gene3D" id="4.10.80.30">
    <property type="entry name" value="DNA polymerase, domain 6"/>
    <property type="match status" value="1"/>
</dbReference>
<dbReference type="Proteomes" id="UP000069912">
    <property type="component" value="Chromosome"/>
</dbReference>
<dbReference type="GO" id="GO:0004040">
    <property type="term" value="F:amidase activity"/>
    <property type="evidence" value="ECO:0007669"/>
    <property type="project" value="InterPro"/>
</dbReference>
<dbReference type="GeneID" id="92903601"/>
<evidence type="ECO:0000313" key="6">
    <source>
        <dbReference type="Proteomes" id="UP000069912"/>
    </source>
</evidence>
<dbReference type="PANTHER" id="PTHR33308:SF9">
    <property type="entry name" value="PEPTIDOGLYCAN HYDROLASE FLGJ"/>
    <property type="match status" value="1"/>
</dbReference>
<name>A0A0X8FBJ3_9LACT</name>
<keyword evidence="2" id="KW-0378">Hydrolase</keyword>
<dbReference type="AlphaFoldDB" id="A0A0X8FBJ3"/>